<protein>
    <submittedName>
        <fullName evidence="1">Viral A-type inclusion protein</fullName>
    </submittedName>
</protein>
<organism evidence="1 2">
    <name type="scientific">Reticulomyxa filosa</name>
    <dbReference type="NCBI Taxonomy" id="46433"/>
    <lineage>
        <taxon>Eukaryota</taxon>
        <taxon>Sar</taxon>
        <taxon>Rhizaria</taxon>
        <taxon>Retaria</taxon>
        <taxon>Foraminifera</taxon>
        <taxon>Monothalamids</taxon>
        <taxon>Reticulomyxidae</taxon>
        <taxon>Reticulomyxa</taxon>
    </lineage>
</organism>
<evidence type="ECO:0000313" key="1">
    <source>
        <dbReference type="EMBL" id="ETO08111.1"/>
    </source>
</evidence>
<gene>
    <name evidence="1" type="ORF">RFI_29277</name>
</gene>
<dbReference type="AlphaFoldDB" id="X6M382"/>
<reference evidence="1 2" key="1">
    <citation type="journal article" date="2013" name="Curr. Biol.">
        <title>The Genome of the Foraminiferan Reticulomyxa filosa.</title>
        <authorList>
            <person name="Glockner G."/>
            <person name="Hulsmann N."/>
            <person name="Schleicher M."/>
            <person name="Noegel A.A."/>
            <person name="Eichinger L."/>
            <person name="Gallinger C."/>
            <person name="Pawlowski J."/>
            <person name="Sierra R."/>
            <person name="Euteneuer U."/>
            <person name="Pillet L."/>
            <person name="Moustafa A."/>
            <person name="Platzer M."/>
            <person name="Groth M."/>
            <person name="Szafranski K."/>
            <person name="Schliwa M."/>
        </authorList>
    </citation>
    <scope>NUCLEOTIDE SEQUENCE [LARGE SCALE GENOMIC DNA]</scope>
</reference>
<comment type="caution">
    <text evidence="1">The sequence shown here is derived from an EMBL/GenBank/DDBJ whole genome shotgun (WGS) entry which is preliminary data.</text>
</comment>
<accession>X6M382</accession>
<proteinExistence type="predicted"/>
<keyword evidence="2" id="KW-1185">Reference proteome</keyword>
<name>X6M382_RETFI</name>
<dbReference type="EMBL" id="ASPP01025345">
    <property type="protein sequence ID" value="ETO08111.1"/>
    <property type="molecule type" value="Genomic_DNA"/>
</dbReference>
<dbReference type="Proteomes" id="UP000023152">
    <property type="component" value="Unassembled WGS sequence"/>
</dbReference>
<sequence length="434" mass="50502">MADILRDCYELISSNKETIKKEGKHGRKSEIMDRVNQLKNTIENKLKETVDRFKNAPLTTYISSPTPNEIYAKFITAKYENEWKEIEDIIIKEVRAQLETACRDVETESLIQTQHFIRQCKTVMAVLPDHMKEMLNTDIKQSEAEIKDKINKAMRNADEVLNTKNVDHINYFLDTCTNLEKNEIERQAPIIIRNMVERINQKWANEDVTGVLKDLKDLLNIKSTKLNLSAANNSFESTRNTFTDQFGNLGVLDRYEVSPKTIESIEQLLDFFIQCMDFKADMKNKANEVMPSDFNEKVKELDRKISNSFSSLEKKCNINIVQKNAQDLQKVLDIIKIQKLKTFKQKKMDCGIPEDFSTSSNLWTYSEIMNTLNSHLEKMLNDMIMEGIINETTTKANDMELNQYFQNMKDTLDFMQQMSQCKTTLQILRNLNSV</sequence>
<dbReference type="Gene3D" id="1.20.58.60">
    <property type="match status" value="1"/>
</dbReference>
<evidence type="ECO:0000313" key="2">
    <source>
        <dbReference type="Proteomes" id="UP000023152"/>
    </source>
</evidence>